<dbReference type="GO" id="GO:0016020">
    <property type="term" value="C:membrane"/>
    <property type="evidence" value="ECO:0007669"/>
    <property type="project" value="TreeGrafter"/>
</dbReference>
<dbReference type="PANTHER" id="PTHR32251:SF17">
    <property type="entry name" value="STEROID 5-ALPHA REDUCTASE C-TERMINAL DOMAIN-CONTAINING PROTEIN"/>
    <property type="match status" value="1"/>
</dbReference>
<dbReference type="PROSITE" id="PS50244">
    <property type="entry name" value="S5A_REDUCTASE"/>
    <property type="match status" value="1"/>
</dbReference>
<sequence length="257" mass="29624">MMLVYGALLLLIWSLLGWWVQQRTANGGYADVVWAYGVGAVSLIYLWMGEGVWLVRLVTAVLLGFWSWRLGTHILLRVLGDAEEGRYRAMREALGARIGLFHFFFFLGQGLLAWLFALPAFVISGHQGPVQPLWLLLGSVLGVVALIGESTADRQLAQFRDDPAHRGKTCREGLWRYSRHPNYFFEWLHWFSYPVLAIGAPGAAWLWLAPLMMWLFLWFVTGIPYTERQALKSRGEDYRRYQRTTSAFFPWRPRHDG</sequence>
<dbReference type="PANTHER" id="PTHR32251">
    <property type="entry name" value="3-OXO-5-ALPHA-STEROID 4-DEHYDROGENASE"/>
    <property type="match status" value="1"/>
</dbReference>
<dbReference type="Proteomes" id="UP000006764">
    <property type="component" value="Chromosome"/>
</dbReference>
<dbReference type="KEGG" id="apac:S7S_13010"/>
<gene>
    <name evidence="2" type="ORF">S7S_13010</name>
</gene>
<dbReference type="AlphaFoldDB" id="A0A0B4XL88"/>
<keyword evidence="3" id="KW-1185">Reference proteome</keyword>
<dbReference type="InterPro" id="IPR010721">
    <property type="entry name" value="UstE-like"/>
</dbReference>
<dbReference type="RefSeq" id="WP_008738528.1">
    <property type="nucleotide sequence ID" value="NZ_CP004387.1"/>
</dbReference>
<evidence type="ECO:0008006" key="4">
    <source>
        <dbReference type="Google" id="ProtNLM"/>
    </source>
</evidence>
<feature type="transmembrane region" description="Helical" evidence="1">
    <location>
        <begin position="54"/>
        <end position="79"/>
    </location>
</feature>
<name>A0A0B4XL88_9GAMM</name>
<dbReference type="Gene3D" id="1.20.120.1630">
    <property type="match status" value="1"/>
</dbReference>
<evidence type="ECO:0000313" key="3">
    <source>
        <dbReference type="Proteomes" id="UP000006764"/>
    </source>
</evidence>
<feature type="transmembrane region" description="Helical" evidence="1">
    <location>
        <begin position="183"/>
        <end position="200"/>
    </location>
</feature>
<protein>
    <recommendedName>
        <fullName evidence="4">Steroid 5-alpha reductase C-terminal domain-containing protein</fullName>
    </recommendedName>
</protein>
<evidence type="ECO:0000313" key="2">
    <source>
        <dbReference type="EMBL" id="AJD49014.1"/>
    </source>
</evidence>
<dbReference type="HOGENOM" id="CLU_043418_3_1_6"/>
<accession>A0A0B4XL88</accession>
<dbReference type="EMBL" id="CP004387">
    <property type="protein sequence ID" value="AJD49014.1"/>
    <property type="molecule type" value="Genomic_DNA"/>
</dbReference>
<evidence type="ECO:0000256" key="1">
    <source>
        <dbReference type="SAM" id="Phobius"/>
    </source>
</evidence>
<keyword evidence="1" id="KW-0812">Transmembrane</keyword>
<proteinExistence type="predicted"/>
<reference evidence="2 3" key="1">
    <citation type="journal article" date="2012" name="J. Bacteriol.">
        <title>Genome sequence of an alkane-degrading bacterium, Alcanivorax pacificus type strain W11-5, isolated from deep sea sediment.</title>
        <authorList>
            <person name="Lai Q."/>
            <person name="Shao Z."/>
        </authorList>
    </citation>
    <scope>NUCLEOTIDE SEQUENCE [LARGE SCALE GENOMIC DNA]</scope>
    <source>
        <strain evidence="2 3">W11-5</strain>
    </source>
</reference>
<keyword evidence="1" id="KW-0472">Membrane</keyword>
<organism evidence="2 3">
    <name type="scientific">Isoalcanivorax pacificus W11-5</name>
    <dbReference type="NCBI Taxonomy" id="391936"/>
    <lineage>
        <taxon>Bacteria</taxon>
        <taxon>Pseudomonadati</taxon>
        <taxon>Pseudomonadota</taxon>
        <taxon>Gammaproteobacteria</taxon>
        <taxon>Oceanospirillales</taxon>
        <taxon>Alcanivoracaceae</taxon>
        <taxon>Isoalcanivorax</taxon>
    </lineage>
</organism>
<keyword evidence="1" id="KW-1133">Transmembrane helix</keyword>
<dbReference type="Pfam" id="PF06966">
    <property type="entry name" value="DUF1295"/>
    <property type="match status" value="1"/>
</dbReference>
<feature type="transmembrane region" description="Helical" evidence="1">
    <location>
        <begin position="133"/>
        <end position="152"/>
    </location>
</feature>
<dbReference type="OrthoDB" id="9779233at2"/>
<dbReference type="STRING" id="391936.S7S_13010"/>
<feature type="transmembrane region" description="Helical" evidence="1">
    <location>
        <begin position="100"/>
        <end position="121"/>
    </location>
</feature>